<evidence type="ECO:0000313" key="3">
    <source>
        <dbReference type="Proteomes" id="UP001597299"/>
    </source>
</evidence>
<accession>A0ABW4YVY5</accession>
<sequence>MDHDPFAEQPSGIGMNLTAGANEAIYNTLGAPVDAVTWALNKGIGSLNSVAGTGIQPITDPFGGSQSISRGFGLLGVPDPQSIHANSSGEKIARAMGQGAGYMLAPELAVRGAAQAAGTGVNALVSALAGSSTNAADALGNATVGALAGGGGSIAAQLTPEPYRPIAEFGGNLLGGGLGALAVNTPRMAAEAGRIGRDYAAPLSAAGQERIAAQSLRDAASDPSAVRGALDAPPSPLVPGSQPTTFQQTGDMGLGGLERIAMTRNPEAFMRRSAEQNAARQSALGSIQPDGSPEAVVNVLRQHLADIDTTTGDALSAARTSARDQTAALGGVGTPEGYGSTLRQMLTDAENTTRARERALWAAVDPDGMLALEATTIRDEARKISTGLPRSAKPMEGEEAGIIGAASNYRDVMPFSEVTALRSRVSTEMRRELSQNGQTPVYARLARLRGAIESALEGVVAGKAAQEAEAVAAGAMSPDATMAAALARDIREWNERRAAEAGMGQNAGTASGGNAFAGSSGPASVSGRKVPRGGEFRDAAGGPGIQGNAGLTPNFDAAALGRLREANDATKARAQTYGSGAVAEALRRSGQQGPYNMPAAVVPSRFFRPGARGFEDVQALRIAGNNPEAMVSIRDYAVSTLRRAAEEEADGTLNPSKVATWRRQHADALRALPEMDRMLAGPVEAAETVVRLAAERKQALDAYQAGLVGRLIGVSDPADVSRAIGSVFTSQAPVETMHRLVQEARRTPEAMAGLRKAVADHLSRRVTSYVEAATTGQRRLQADGFQRFVNQNQAALREVFGPEEMDTLHGIAADIMRSQRSLNAVRIPGQSNTAQDVAAMVANDRNATWFTRLLASAGPGLAGAAVVGPWTGLAAAVGGNVLMNARKAGLQKVDDIIADAMLNPERARLLLMQAGNPRDAAAIGRALSGSYRRATTLPAWKELEGDEQPPWNMMRLPSRSDVGASRNQLTQALAAAVAKAGSPQQTSPVVQQLVKALMDRRMVA</sequence>
<dbReference type="EMBL" id="JBHUHD010000001">
    <property type="protein sequence ID" value="MFD2140234.1"/>
    <property type="molecule type" value="Genomic_DNA"/>
</dbReference>
<feature type="region of interest" description="Disordered" evidence="1">
    <location>
        <begin position="218"/>
        <end position="252"/>
    </location>
</feature>
<organism evidence="2 3">
    <name type="scientific">Ancylobacter oerskovii</name>
    <dbReference type="NCBI Taxonomy" id="459519"/>
    <lineage>
        <taxon>Bacteria</taxon>
        <taxon>Pseudomonadati</taxon>
        <taxon>Pseudomonadota</taxon>
        <taxon>Alphaproteobacteria</taxon>
        <taxon>Hyphomicrobiales</taxon>
        <taxon>Xanthobacteraceae</taxon>
        <taxon>Ancylobacter</taxon>
    </lineage>
</organism>
<reference evidence="3" key="1">
    <citation type="journal article" date="2019" name="Int. J. Syst. Evol. Microbiol.">
        <title>The Global Catalogue of Microorganisms (GCM) 10K type strain sequencing project: providing services to taxonomists for standard genome sequencing and annotation.</title>
        <authorList>
            <consortium name="The Broad Institute Genomics Platform"/>
            <consortium name="The Broad Institute Genome Sequencing Center for Infectious Disease"/>
            <person name="Wu L."/>
            <person name="Ma J."/>
        </authorList>
    </citation>
    <scope>NUCLEOTIDE SEQUENCE [LARGE SCALE GENOMIC DNA]</scope>
    <source>
        <strain evidence="3">CCM 7435</strain>
    </source>
</reference>
<feature type="compositionally biased region" description="Low complexity" evidence="1">
    <location>
        <begin position="507"/>
        <end position="524"/>
    </location>
</feature>
<comment type="caution">
    <text evidence="2">The sequence shown here is derived from an EMBL/GenBank/DDBJ whole genome shotgun (WGS) entry which is preliminary data.</text>
</comment>
<protein>
    <submittedName>
        <fullName evidence="2">Uncharacterized protein</fullName>
    </submittedName>
</protein>
<evidence type="ECO:0000256" key="1">
    <source>
        <dbReference type="SAM" id="MobiDB-lite"/>
    </source>
</evidence>
<keyword evidence="3" id="KW-1185">Reference proteome</keyword>
<feature type="region of interest" description="Disordered" evidence="1">
    <location>
        <begin position="502"/>
        <end position="551"/>
    </location>
</feature>
<name>A0ABW4YVY5_9HYPH</name>
<dbReference type="RefSeq" id="WP_213353102.1">
    <property type="nucleotide sequence ID" value="NZ_JAHBGB010000033.1"/>
</dbReference>
<gene>
    <name evidence="2" type="ORF">ACFSNC_07495</name>
</gene>
<proteinExistence type="predicted"/>
<feature type="compositionally biased region" description="Polar residues" evidence="1">
    <location>
        <begin position="241"/>
        <end position="250"/>
    </location>
</feature>
<evidence type="ECO:0000313" key="2">
    <source>
        <dbReference type="EMBL" id="MFD2140234.1"/>
    </source>
</evidence>
<dbReference type="Proteomes" id="UP001597299">
    <property type="component" value="Unassembled WGS sequence"/>
</dbReference>